<proteinExistence type="predicted"/>
<evidence type="ECO:0000313" key="2">
    <source>
        <dbReference type="EMBL" id="GGX43869.1"/>
    </source>
</evidence>
<evidence type="ECO:0008006" key="4">
    <source>
        <dbReference type="Google" id="ProtNLM"/>
    </source>
</evidence>
<reference evidence="2" key="2">
    <citation type="submission" date="2020-09" db="EMBL/GenBank/DDBJ databases">
        <authorList>
            <person name="Sun Q."/>
            <person name="Ohkuma M."/>
        </authorList>
    </citation>
    <scope>NUCLEOTIDE SEQUENCE</scope>
    <source>
        <strain evidence="2">JCM 4956</strain>
    </source>
</reference>
<name>A0A918K4F7_9ACTN</name>
<protein>
    <recommendedName>
        <fullName evidence="4">DifB protein</fullName>
    </recommendedName>
</protein>
<dbReference type="Proteomes" id="UP000645555">
    <property type="component" value="Unassembled WGS sequence"/>
</dbReference>
<sequence length="159" mass="16976">MHPAPLSVAEASVRHEEPDQGPVRGADQDAEDAVAPTKNALKKWEKAREFALGLPGAVEEFPWGESVAKVSRKVFVFLGVSDGSYPLGVTVKLKDEVAHAHALASPGAEPAGYGLGKAGWVRIPLDEKGAPAAELLCDWVEESYRTIAPKRLVADLDAR</sequence>
<comment type="caution">
    <text evidence="2">The sequence shown here is derived from an EMBL/GenBank/DDBJ whole genome shotgun (WGS) entry which is preliminary data.</text>
</comment>
<dbReference type="SUPFAM" id="SSF142906">
    <property type="entry name" value="YjbR-like"/>
    <property type="match status" value="1"/>
</dbReference>
<dbReference type="Pfam" id="PF04237">
    <property type="entry name" value="YjbR"/>
    <property type="match status" value="1"/>
</dbReference>
<feature type="region of interest" description="Disordered" evidence="1">
    <location>
        <begin position="1"/>
        <end position="38"/>
    </location>
</feature>
<dbReference type="InterPro" id="IPR038056">
    <property type="entry name" value="YjbR-like_sf"/>
</dbReference>
<accession>A0A918K4F7</accession>
<reference evidence="2" key="1">
    <citation type="journal article" date="2014" name="Int. J. Syst. Evol. Microbiol.">
        <title>Complete genome sequence of Corynebacterium casei LMG S-19264T (=DSM 44701T), isolated from a smear-ripened cheese.</title>
        <authorList>
            <consortium name="US DOE Joint Genome Institute (JGI-PGF)"/>
            <person name="Walter F."/>
            <person name="Albersmeier A."/>
            <person name="Kalinowski J."/>
            <person name="Ruckert C."/>
        </authorList>
    </citation>
    <scope>NUCLEOTIDE SEQUENCE</scope>
    <source>
        <strain evidence="2">JCM 4956</strain>
    </source>
</reference>
<evidence type="ECO:0000313" key="3">
    <source>
        <dbReference type="Proteomes" id="UP000645555"/>
    </source>
</evidence>
<organism evidence="2 3">
    <name type="scientific">Streptomyces fructofermentans</name>
    <dbReference type="NCBI Taxonomy" id="152141"/>
    <lineage>
        <taxon>Bacteria</taxon>
        <taxon>Bacillati</taxon>
        <taxon>Actinomycetota</taxon>
        <taxon>Actinomycetes</taxon>
        <taxon>Kitasatosporales</taxon>
        <taxon>Streptomycetaceae</taxon>
        <taxon>Streptomyces</taxon>
    </lineage>
</organism>
<gene>
    <name evidence="2" type="ORF">GCM10010515_08410</name>
</gene>
<dbReference type="Gene3D" id="3.90.1150.30">
    <property type="match status" value="1"/>
</dbReference>
<evidence type="ECO:0000256" key="1">
    <source>
        <dbReference type="SAM" id="MobiDB-lite"/>
    </source>
</evidence>
<dbReference type="AlphaFoldDB" id="A0A918K4F7"/>
<dbReference type="EMBL" id="BMWD01000002">
    <property type="protein sequence ID" value="GGX43869.1"/>
    <property type="molecule type" value="Genomic_DNA"/>
</dbReference>
<dbReference type="InterPro" id="IPR058532">
    <property type="entry name" value="YjbR/MT2646/Rv2570-like"/>
</dbReference>
<keyword evidence="3" id="KW-1185">Reference proteome</keyword>